<sequence length="507" mass="57512">MSFPQWQLPVLSSAIALGLTACVPSTSLDQPEEVRRPNVVLLFSDDLGYADTGFQNQSQDVETPNLDRLAASGVVFSAGYVTGTVCGPSRAGLMTGRYQQRFGYHENTAPYSRDPNTPVGLELSVPTFANYLQDAGYRTGMVGKWHDSPDEGYWPHQRGFDEHFGFNNGASSYYVGPMNDHKLEYKKEAATYRNGVPAAPFDQYLTDKFGDEAVDYIARNKEDAFFLYVAFNAIHAPMEPKQSDMARFAHIEDESRRKAVAMNYNMDENIGKILDKLDAEGLMEDTIIFFLSDNGGKLNDNHSLNTPLRGEKGSFWEGGIRIPFTVAWNGTIPAGQTIDEPVISLDILTTSLAAAGVAQRDDWQLEGQNLLPLLTGARDRLDDRFLFWANSRGWAVRDRNWKLHVVDQRQKGDQVLLFDLQQDMAEQHELSGQYSEQVARLQAAYRDWDTDNERPRWGRNRKEFPYYNGHHSHEERRARAPELIEQEKQTNEVQREMARKIIDSSNF</sequence>
<evidence type="ECO:0000256" key="4">
    <source>
        <dbReference type="ARBA" id="ARBA00022837"/>
    </source>
</evidence>
<accession>A0ABP9EQD8</accession>
<evidence type="ECO:0000256" key="1">
    <source>
        <dbReference type="ARBA" id="ARBA00008779"/>
    </source>
</evidence>
<dbReference type="Gene3D" id="3.30.1120.10">
    <property type="match status" value="1"/>
</dbReference>
<evidence type="ECO:0000313" key="7">
    <source>
        <dbReference type="Proteomes" id="UP001499988"/>
    </source>
</evidence>
<dbReference type="InterPro" id="IPR017850">
    <property type="entry name" value="Alkaline_phosphatase_core_sf"/>
</dbReference>
<dbReference type="InterPro" id="IPR050738">
    <property type="entry name" value="Sulfatase"/>
</dbReference>
<keyword evidence="7" id="KW-1185">Reference proteome</keyword>
<evidence type="ECO:0000256" key="2">
    <source>
        <dbReference type="ARBA" id="ARBA00022723"/>
    </source>
</evidence>
<reference evidence="7" key="1">
    <citation type="journal article" date="2019" name="Int. J. Syst. Evol. Microbiol.">
        <title>The Global Catalogue of Microorganisms (GCM) 10K type strain sequencing project: providing services to taxonomists for standard genome sequencing and annotation.</title>
        <authorList>
            <consortium name="The Broad Institute Genomics Platform"/>
            <consortium name="The Broad Institute Genome Sequencing Center for Infectious Disease"/>
            <person name="Wu L."/>
            <person name="Ma J."/>
        </authorList>
    </citation>
    <scope>NUCLEOTIDE SEQUENCE [LARGE SCALE GENOMIC DNA]</scope>
    <source>
        <strain evidence="7">JCM 18401</strain>
    </source>
</reference>
<dbReference type="Gene3D" id="3.40.720.10">
    <property type="entry name" value="Alkaline Phosphatase, subunit A"/>
    <property type="match status" value="1"/>
</dbReference>
<comment type="similarity">
    <text evidence="1">Belongs to the sulfatase family.</text>
</comment>
<evidence type="ECO:0000313" key="6">
    <source>
        <dbReference type="EMBL" id="GAA4883020.1"/>
    </source>
</evidence>
<feature type="domain" description="Sulfatase N-terminal" evidence="5">
    <location>
        <begin position="37"/>
        <end position="357"/>
    </location>
</feature>
<dbReference type="RefSeq" id="WP_345334891.1">
    <property type="nucleotide sequence ID" value="NZ_BAABJZ010000023.1"/>
</dbReference>
<keyword evidence="3" id="KW-0378">Hydrolase</keyword>
<dbReference type="PANTHER" id="PTHR42693">
    <property type="entry name" value="ARYLSULFATASE FAMILY MEMBER"/>
    <property type="match status" value="1"/>
</dbReference>
<organism evidence="6 7">
    <name type="scientific">Ferrimonas pelagia</name>
    <dbReference type="NCBI Taxonomy" id="1177826"/>
    <lineage>
        <taxon>Bacteria</taxon>
        <taxon>Pseudomonadati</taxon>
        <taxon>Pseudomonadota</taxon>
        <taxon>Gammaproteobacteria</taxon>
        <taxon>Alteromonadales</taxon>
        <taxon>Ferrimonadaceae</taxon>
        <taxon>Ferrimonas</taxon>
    </lineage>
</organism>
<dbReference type="PANTHER" id="PTHR42693:SF53">
    <property type="entry name" value="ENDO-4-O-SULFATASE"/>
    <property type="match status" value="1"/>
</dbReference>
<name>A0ABP9EQD8_9GAMM</name>
<dbReference type="SUPFAM" id="SSF53649">
    <property type="entry name" value="Alkaline phosphatase-like"/>
    <property type="match status" value="1"/>
</dbReference>
<dbReference type="InterPro" id="IPR000917">
    <property type="entry name" value="Sulfatase_N"/>
</dbReference>
<comment type="caution">
    <text evidence="6">The sequence shown here is derived from an EMBL/GenBank/DDBJ whole genome shotgun (WGS) entry which is preliminary data.</text>
</comment>
<evidence type="ECO:0000259" key="5">
    <source>
        <dbReference type="Pfam" id="PF00884"/>
    </source>
</evidence>
<evidence type="ECO:0000256" key="3">
    <source>
        <dbReference type="ARBA" id="ARBA00022801"/>
    </source>
</evidence>
<keyword evidence="4" id="KW-0106">Calcium</keyword>
<protein>
    <recommendedName>
        <fullName evidence="5">Sulfatase N-terminal domain-containing protein</fullName>
    </recommendedName>
</protein>
<keyword evidence="2" id="KW-0479">Metal-binding</keyword>
<proteinExistence type="inferred from homology"/>
<dbReference type="InterPro" id="IPR024607">
    <property type="entry name" value="Sulfatase_CS"/>
</dbReference>
<dbReference type="EMBL" id="BAABJZ010000023">
    <property type="protein sequence ID" value="GAA4883020.1"/>
    <property type="molecule type" value="Genomic_DNA"/>
</dbReference>
<dbReference type="Proteomes" id="UP001499988">
    <property type="component" value="Unassembled WGS sequence"/>
</dbReference>
<dbReference type="PROSITE" id="PS00149">
    <property type="entry name" value="SULFATASE_2"/>
    <property type="match status" value="1"/>
</dbReference>
<gene>
    <name evidence="6" type="ORF">GCM10023333_16620</name>
</gene>
<dbReference type="Pfam" id="PF00884">
    <property type="entry name" value="Sulfatase"/>
    <property type="match status" value="1"/>
</dbReference>